<gene>
    <name evidence="1" type="ORF">H8S62_01330</name>
</gene>
<proteinExistence type="predicted"/>
<organism evidence="1 2">
    <name type="scientific">Lawsonibacter faecis</name>
    <dbReference type="NCBI Taxonomy" id="2763052"/>
    <lineage>
        <taxon>Bacteria</taxon>
        <taxon>Bacillati</taxon>
        <taxon>Bacillota</taxon>
        <taxon>Clostridia</taxon>
        <taxon>Eubacteriales</taxon>
        <taxon>Oscillospiraceae</taxon>
        <taxon>Lawsonibacter</taxon>
    </lineage>
</organism>
<name>A0A8J6MB05_9FIRM</name>
<dbReference type="AlphaFoldDB" id="A0A8J6MB05"/>
<reference evidence="1" key="1">
    <citation type="submission" date="2020-08" db="EMBL/GenBank/DDBJ databases">
        <title>Genome public.</title>
        <authorList>
            <person name="Liu C."/>
            <person name="Sun Q."/>
        </authorList>
    </citation>
    <scope>NUCLEOTIDE SEQUENCE</scope>
    <source>
        <strain evidence="1">NSJ-52</strain>
    </source>
</reference>
<accession>A0A8J6MB05</accession>
<protein>
    <submittedName>
        <fullName evidence="1">AraC family transcriptional regulator</fullName>
    </submittedName>
</protein>
<keyword evidence="2" id="KW-1185">Reference proteome</keyword>
<dbReference type="RefSeq" id="WP_186918248.1">
    <property type="nucleotide sequence ID" value="NZ_JACOPQ010000001.1"/>
</dbReference>
<dbReference type="EMBL" id="JACOPQ010000001">
    <property type="protein sequence ID" value="MBC5735651.1"/>
    <property type="molecule type" value="Genomic_DNA"/>
</dbReference>
<evidence type="ECO:0000313" key="2">
    <source>
        <dbReference type="Proteomes" id="UP000607645"/>
    </source>
</evidence>
<dbReference type="Proteomes" id="UP000607645">
    <property type="component" value="Unassembled WGS sequence"/>
</dbReference>
<evidence type="ECO:0000313" key="1">
    <source>
        <dbReference type="EMBL" id="MBC5735651.1"/>
    </source>
</evidence>
<sequence length="153" mass="17539">MAKFEVRLDCRQALRLHGLWARSNDKSVARDIPRLTARYHQITGTGADTALPFFILSRNFEEKTRYFELFIGSVTENAKLEPLLLPEGQYGRIAVAPKLGFLWGPAIGGAKRWFYTKWLPGSGFQAVNLEYEYHTEKSLGKSPEIELFFAIRR</sequence>
<comment type="caution">
    <text evidence="1">The sequence shown here is derived from an EMBL/GenBank/DDBJ whole genome shotgun (WGS) entry which is preliminary data.</text>
</comment>